<evidence type="ECO:0000256" key="1">
    <source>
        <dbReference type="SAM" id="MobiDB-lite"/>
    </source>
</evidence>
<dbReference type="Proteomes" id="UP000187203">
    <property type="component" value="Unassembled WGS sequence"/>
</dbReference>
<evidence type="ECO:0000313" key="2">
    <source>
        <dbReference type="EMBL" id="OMP10157.1"/>
    </source>
</evidence>
<dbReference type="AlphaFoldDB" id="A0A1R3KSZ3"/>
<proteinExistence type="predicted"/>
<accession>A0A1R3KSZ3</accession>
<gene>
    <name evidence="2" type="ORF">COLO4_04766</name>
</gene>
<name>A0A1R3KSZ3_9ROSI</name>
<sequence length="67" mass="7699">MESSCICEWAVPGRKQGILLEDLIRCPKKRDQGGRIMWESEDPFERVAGRDKISEPARKNLREKAPS</sequence>
<dbReference type="EMBL" id="AWUE01012002">
    <property type="protein sequence ID" value="OMP10157.1"/>
    <property type="molecule type" value="Genomic_DNA"/>
</dbReference>
<organism evidence="2 3">
    <name type="scientific">Corchorus olitorius</name>
    <dbReference type="NCBI Taxonomy" id="93759"/>
    <lineage>
        <taxon>Eukaryota</taxon>
        <taxon>Viridiplantae</taxon>
        <taxon>Streptophyta</taxon>
        <taxon>Embryophyta</taxon>
        <taxon>Tracheophyta</taxon>
        <taxon>Spermatophyta</taxon>
        <taxon>Magnoliopsida</taxon>
        <taxon>eudicotyledons</taxon>
        <taxon>Gunneridae</taxon>
        <taxon>Pentapetalae</taxon>
        <taxon>rosids</taxon>
        <taxon>malvids</taxon>
        <taxon>Malvales</taxon>
        <taxon>Malvaceae</taxon>
        <taxon>Grewioideae</taxon>
        <taxon>Apeibeae</taxon>
        <taxon>Corchorus</taxon>
    </lineage>
</organism>
<reference evidence="3" key="1">
    <citation type="submission" date="2013-09" db="EMBL/GenBank/DDBJ databases">
        <title>Corchorus olitorius genome sequencing.</title>
        <authorList>
            <person name="Alam M."/>
            <person name="Haque M.S."/>
            <person name="Islam M.S."/>
            <person name="Emdad E.M."/>
            <person name="Islam M.M."/>
            <person name="Ahmed B."/>
            <person name="Halim A."/>
            <person name="Hossen Q.M.M."/>
            <person name="Hossain M.Z."/>
            <person name="Ahmed R."/>
            <person name="Khan M.M."/>
            <person name="Islam R."/>
            <person name="Rashid M.M."/>
            <person name="Khan S.A."/>
            <person name="Rahman M.S."/>
            <person name="Alam M."/>
            <person name="Yahiya A.S."/>
            <person name="Khan M.S."/>
            <person name="Azam M.S."/>
            <person name="Haque T."/>
            <person name="Lashkar M.Z.H."/>
            <person name="Akhand A.I."/>
            <person name="Morshed G."/>
            <person name="Roy S."/>
            <person name="Uddin K.S."/>
            <person name="Rabeya T."/>
            <person name="Hossain A.S."/>
            <person name="Chowdhury A."/>
            <person name="Snigdha A.R."/>
            <person name="Mortoza M.S."/>
            <person name="Matin S.A."/>
            <person name="Hoque S.M.E."/>
            <person name="Islam M.K."/>
            <person name="Roy D.K."/>
            <person name="Haider R."/>
            <person name="Moosa M.M."/>
            <person name="Elias S.M."/>
            <person name="Hasan A.M."/>
            <person name="Jahan S."/>
            <person name="Shafiuddin M."/>
            <person name="Mahmood N."/>
            <person name="Shommy N.S."/>
        </authorList>
    </citation>
    <scope>NUCLEOTIDE SEQUENCE [LARGE SCALE GENOMIC DNA]</scope>
    <source>
        <strain evidence="3">cv. O-4</strain>
    </source>
</reference>
<protein>
    <submittedName>
        <fullName evidence="2">Uncharacterized protein</fullName>
    </submittedName>
</protein>
<evidence type="ECO:0000313" key="3">
    <source>
        <dbReference type="Proteomes" id="UP000187203"/>
    </source>
</evidence>
<comment type="caution">
    <text evidence="2">The sequence shown here is derived from an EMBL/GenBank/DDBJ whole genome shotgun (WGS) entry which is preliminary data.</text>
</comment>
<feature type="region of interest" description="Disordered" evidence="1">
    <location>
        <begin position="48"/>
        <end position="67"/>
    </location>
</feature>
<keyword evidence="3" id="KW-1185">Reference proteome</keyword>